<dbReference type="PANTHER" id="PTHR11803:SF39">
    <property type="entry name" value="2-IMINOBUTANOATE_2-IMINOPROPANOATE DEAMINASE"/>
    <property type="match status" value="1"/>
</dbReference>
<organism evidence="1 2">
    <name type="scientific">Ktedonosporobacter rubrisoli</name>
    <dbReference type="NCBI Taxonomy" id="2509675"/>
    <lineage>
        <taxon>Bacteria</taxon>
        <taxon>Bacillati</taxon>
        <taxon>Chloroflexota</taxon>
        <taxon>Ktedonobacteria</taxon>
        <taxon>Ktedonobacterales</taxon>
        <taxon>Ktedonosporobacteraceae</taxon>
        <taxon>Ktedonosporobacter</taxon>
    </lineage>
</organism>
<evidence type="ECO:0000313" key="2">
    <source>
        <dbReference type="Proteomes" id="UP000290365"/>
    </source>
</evidence>
<proteinExistence type="predicted"/>
<gene>
    <name evidence="1" type="ORF">EPA93_08805</name>
</gene>
<dbReference type="Pfam" id="PF01042">
    <property type="entry name" value="Ribonuc_L-PSP"/>
    <property type="match status" value="1"/>
</dbReference>
<dbReference type="CDD" id="cd00448">
    <property type="entry name" value="YjgF_YER057c_UK114_family"/>
    <property type="match status" value="1"/>
</dbReference>
<dbReference type="AlphaFoldDB" id="A0A4P6JM69"/>
<dbReference type="EMBL" id="CP035758">
    <property type="protein sequence ID" value="QBD76102.1"/>
    <property type="molecule type" value="Genomic_DNA"/>
</dbReference>
<dbReference type="OrthoDB" id="9799840at2"/>
<dbReference type="KEGG" id="kbs:EPA93_08805"/>
<dbReference type="GO" id="GO:0019239">
    <property type="term" value="F:deaminase activity"/>
    <property type="evidence" value="ECO:0007669"/>
    <property type="project" value="TreeGrafter"/>
</dbReference>
<dbReference type="InterPro" id="IPR006175">
    <property type="entry name" value="YjgF/YER057c/UK114"/>
</dbReference>
<dbReference type="InterPro" id="IPR035959">
    <property type="entry name" value="RutC-like_sf"/>
</dbReference>
<protein>
    <submittedName>
        <fullName evidence="1">RidA family protein</fullName>
    </submittedName>
</protein>
<dbReference type="PANTHER" id="PTHR11803">
    <property type="entry name" value="2-IMINOBUTANOATE/2-IMINOPROPANOATE DEAMINASE RIDA"/>
    <property type="match status" value="1"/>
</dbReference>
<sequence>MQSGFKSYDAGMPWEKIYGFTQTIQAGATLYISGQVSVDAQGNFIGEEDIELQVRTTFANLDRILAFYKIGRERIVQTTVYAKNLRRNFDDIARLHSEYFGEHRPTSTCLEVAELALPEQLIEIAAIAVIAQ</sequence>
<evidence type="ECO:0000313" key="1">
    <source>
        <dbReference type="EMBL" id="QBD76102.1"/>
    </source>
</evidence>
<dbReference type="SUPFAM" id="SSF55298">
    <property type="entry name" value="YjgF-like"/>
    <property type="match status" value="1"/>
</dbReference>
<reference evidence="1 2" key="1">
    <citation type="submission" date="2019-01" db="EMBL/GenBank/DDBJ databases">
        <title>Ktedonosporobacter rubrisoli SCAWS-G2.</title>
        <authorList>
            <person name="Huang Y."/>
            <person name="Yan B."/>
        </authorList>
    </citation>
    <scope>NUCLEOTIDE SEQUENCE [LARGE SCALE GENOMIC DNA]</scope>
    <source>
        <strain evidence="1 2">SCAWS-G2</strain>
    </source>
</reference>
<name>A0A4P6JM69_KTERU</name>
<keyword evidence="2" id="KW-1185">Reference proteome</keyword>
<dbReference type="GO" id="GO:0005829">
    <property type="term" value="C:cytosol"/>
    <property type="evidence" value="ECO:0007669"/>
    <property type="project" value="TreeGrafter"/>
</dbReference>
<dbReference type="Gene3D" id="3.30.1330.40">
    <property type="entry name" value="RutC-like"/>
    <property type="match status" value="1"/>
</dbReference>
<dbReference type="RefSeq" id="WP_129886697.1">
    <property type="nucleotide sequence ID" value="NZ_CP035758.1"/>
</dbReference>
<accession>A0A4P6JM69</accession>
<dbReference type="Proteomes" id="UP000290365">
    <property type="component" value="Chromosome"/>
</dbReference>